<name>A0A1M6IQ44_9FIRM</name>
<dbReference type="InterPro" id="IPR001764">
    <property type="entry name" value="Glyco_hydro_3_N"/>
</dbReference>
<feature type="domain" description="Glycoside hydrolase family 3 N-terminal" evidence="8">
    <location>
        <begin position="76"/>
        <end position="403"/>
    </location>
</feature>
<evidence type="ECO:0000259" key="8">
    <source>
        <dbReference type="Pfam" id="PF00933"/>
    </source>
</evidence>
<feature type="region of interest" description="Disordered" evidence="6">
    <location>
        <begin position="34"/>
        <end position="64"/>
    </location>
</feature>
<evidence type="ECO:0000256" key="2">
    <source>
        <dbReference type="ARBA" id="ARBA00005336"/>
    </source>
</evidence>
<dbReference type="RefSeq" id="WP_149679303.1">
    <property type="nucleotide sequence ID" value="NZ_DAONMB010000029.1"/>
</dbReference>
<keyword evidence="10" id="KW-1185">Reference proteome</keyword>
<protein>
    <recommendedName>
        <fullName evidence="3">beta-N-acetylhexosaminidase</fullName>
        <ecNumber evidence="3">3.2.1.52</ecNumber>
    </recommendedName>
</protein>
<dbReference type="GO" id="GO:0009254">
    <property type="term" value="P:peptidoglycan turnover"/>
    <property type="evidence" value="ECO:0007669"/>
    <property type="project" value="TreeGrafter"/>
</dbReference>
<dbReference type="PANTHER" id="PTHR30480">
    <property type="entry name" value="BETA-HEXOSAMINIDASE-RELATED"/>
    <property type="match status" value="1"/>
</dbReference>
<gene>
    <name evidence="9" type="ORF">SAMN05444373_104610</name>
</gene>
<feature type="compositionally biased region" description="Low complexity" evidence="6">
    <location>
        <begin position="34"/>
        <end position="48"/>
    </location>
</feature>
<dbReference type="PROSITE" id="PS51257">
    <property type="entry name" value="PROKAR_LIPOPROTEIN"/>
    <property type="match status" value="1"/>
</dbReference>
<dbReference type="EC" id="3.2.1.52" evidence="3"/>
<evidence type="ECO:0000313" key="9">
    <source>
        <dbReference type="EMBL" id="SHJ36573.1"/>
    </source>
</evidence>
<dbReference type="SUPFAM" id="SSF51445">
    <property type="entry name" value="(Trans)glycosidases"/>
    <property type="match status" value="1"/>
</dbReference>
<evidence type="ECO:0000256" key="5">
    <source>
        <dbReference type="ARBA" id="ARBA00023295"/>
    </source>
</evidence>
<dbReference type="AlphaFoldDB" id="A0A1M6IQ44"/>
<dbReference type="PANTHER" id="PTHR30480:SF13">
    <property type="entry name" value="BETA-HEXOSAMINIDASE"/>
    <property type="match status" value="1"/>
</dbReference>
<evidence type="ECO:0000313" key="10">
    <source>
        <dbReference type="Proteomes" id="UP000324781"/>
    </source>
</evidence>
<feature type="signal peptide" evidence="7">
    <location>
        <begin position="1"/>
        <end position="35"/>
    </location>
</feature>
<evidence type="ECO:0000256" key="3">
    <source>
        <dbReference type="ARBA" id="ARBA00012663"/>
    </source>
</evidence>
<comment type="similarity">
    <text evidence="2">Belongs to the glycosyl hydrolase 3 family.</text>
</comment>
<dbReference type="GO" id="GO:0004563">
    <property type="term" value="F:beta-N-acetylhexosaminidase activity"/>
    <property type="evidence" value="ECO:0007669"/>
    <property type="project" value="UniProtKB-EC"/>
</dbReference>
<evidence type="ECO:0000256" key="7">
    <source>
        <dbReference type="SAM" id="SignalP"/>
    </source>
</evidence>
<dbReference type="InterPro" id="IPR050226">
    <property type="entry name" value="NagZ_Beta-hexosaminidase"/>
</dbReference>
<keyword evidence="4" id="KW-0378">Hydrolase</keyword>
<sequence>MKRNSKRCNIFTGVAALILALSCLMVSCGMNSQPAATTPPAASGDATALPGEHNDGMPDPADPSEKMIQEMMADMTLEEKVGQMFFLAYRKNADGDKVQKMDDTLEEILSTYRPGGFALFADNLDSIEQTVSFIEALQAGSKIPMFISVDEEGGIVSRLNKAPKLHSTVMPEAYTIGLTKRPEYAYAAARAIASEILSLGFNMDFAPVADIYSNPANKVIGKRAYGTEPELVSGMVSQAVAGFIDGQVIPVLKHFPGHGDTLEDTHTGAALVEHDLERLTSFELLPFQEGIAAGADAVMIAHILLPNLMEEPVPATLSKEVVTGLLREKLKFDGVVITDAMEMSAVSAYYDDDEAAVMAVLAGVDMILMPQSTEKAYRAILAAVKDGQISEERIDESVYRILRMKAKYGILDNNLVRPDPEKILGSPEHQALADAIREAAEQQD</sequence>
<proteinExistence type="inferred from homology"/>
<accession>A0A1M6IQ44</accession>
<dbReference type="InterPro" id="IPR036962">
    <property type="entry name" value="Glyco_hydro_3_N_sf"/>
</dbReference>
<dbReference type="Pfam" id="PF00933">
    <property type="entry name" value="Glyco_hydro_3"/>
    <property type="match status" value="1"/>
</dbReference>
<dbReference type="Gene3D" id="3.20.20.300">
    <property type="entry name" value="Glycoside hydrolase, family 3, N-terminal domain"/>
    <property type="match status" value="1"/>
</dbReference>
<reference evidence="9 10" key="1">
    <citation type="submission" date="2016-11" db="EMBL/GenBank/DDBJ databases">
        <authorList>
            <person name="Varghese N."/>
            <person name="Submissions S."/>
        </authorList>
    </citation>
    <scope>NUCLEOTIDE SEQUENCE [LARGE SCALE GENOMIC DNA]</scope>
    <source>
        <strain evidence="9 10">DSM 19027</strain>
    </source>
</reference>
<evidence type="ECO:0000256" key="4">
    <source>
        <dbReference type="ARBA" id="ARBA00022801"/>
    </source>
</evidence>
<dbReference type="InterPro" id="IPR017853">
    <property type="entry name" value="GH"/>
</dbReference>
<evidence type="ECO:0000256" key="6">
    <source>
        <dbReference type="SAM" id="MobiDB-lite"/>
    </source>
</evidence>
<keyword evidence="5" id="KW-0326">Glycosidase</keyword>
<dbReference type="GO" id="GO:0005975">
    <property type="term" value="P:carbohydrate metabolic process"/>
    <property type="evidence" value="ECO:0007669"/>
    <property type="project" value="InterPro"/>
</dbReference>
<dbReference type="Proteomes" id="UP000324781">
    <property type="component" value="Unassembled WGS sequence"/>
</dbReference>
<dbReference type="EMBL" id="FQZP01000046">
    <property type="protein sequence ID" value="SHJ36573.1"/>
    <property type="molecule type" value="Genomic_DNA"/>
</dbReference>
<feature type="chain" id="PRO_5012229346" description="beta-N-acetylhexosaminidase" evidence="7">
    <location>
        <begin position="36"/>
        <end position="444"/>
    </location>
</feature>
<keyword evidence="7" id="KW-0732">Signal</keyword>
<dbReference type="OrthoDB" id="9805821at2"/>
<organism evidence="9 10">
    <name type="scientific">Thermoclostridium caenicola</name>
    <dbReference type="NCBI Taxonomy" id="659425"/>
    <lineage>
        <taxon>Bacteria</taxon>
        <taxon>Bacillati</taxon>
        <taxon>Bacillota</taxon>
        <taxon>Clostridia</taxon>
        <taxon>Eubacteriales</taxon>
        <taxon>Oscillospiraceae</taxon>
        <taxon>Thermoclostridium</taxon>
    </lineage>
</organism>
<evidence type="ECO:0000256" key="1">
    <source>
        <dbReference type="ARBA" id="ARBA00001231"/>
    </source>
</evidence>
<comment type="catalytic activity">
    <reaction evidence="1">
        <text>Hydrolysis of terminal non-reducing N-acetyl-D-hexosamine residues in N-acetyl-beta-D-hexosaminides.</text>
        <dbReference type="EC" id="3.2.1.52"/>
    </reaction>
</comment>